<sequence>MYLRCVTGDRPRAWVDWLAWAEYCYNTSYHAALHTTPFEVLYGRPPPPMLPFEDGTARTEAAGALLRTRDEILAEARQRLLQAQQLAKKYYDAHHREAEFAEGDWVWLRLLHRTTQSLDPRAKRKLGPRYAGPFRVLERIGTLAYRLELPQGSRLHDVFHVGLLKAYRSDPPAAPPTLPPTAEGRLLPSPEKVLKAQKRRDVWHVLVQWTGLPVDDATWRTSTSSASSFRIFSSRTSCLSRRGEML</sequence>
<name>A0ACD5VN94_AVESA</name>
<keyword evidence="2" id="KW-1185">Reference proteome</keyword>
<evidence type="ECO:0000313" key="2">
    <source>
        <dbReference type="Proteomes" id="UP001732700"/>
    </source>
</evidence>
<reference evidence="1" key="1">
    <citation type="submission" date="2021-05" db="EMBL/GenBank/DDBJ databases">
        <authorList>
            <person name="Scholz U."/>
            <person name="Mascher M."/>
            <person name="Fiebig A."/>
        </authorList>
    </citation>
    <scope>NUCLEOTIDE SEQUENCE [LARGE SCALE GENOMIC DNA]</scope>
</reference>
<reference evidence="1" key="2">
    <citation type="submission" date="2025-09" db="UniProtKB">
        <authorList>
            <consortium name="EnsemblPlants"/>
        </authorList>
    </citation>
    <scope>IDENTIFICATION</scope>
</reference>
<evidence type="ECO:0000313" key="1">
    <source>
        <dbReference type="EnsemblPlants" id="AVESA.00010b.r2.3CG0480990.1.CDS.1"/>
    </source>
</evidence>
<proteinExistence type="predicted"/>
<dbReference type="EnsemblPlants" id="AVESA.00010b.r2.3CG0480990.1">
    <property type="protein sequence ID" value="AVESA.00010b.r2.3CG0480990.1.CDS.1"/>
    <property type="gene ID" value="AVESA.00010b.r2.3CG0480990"/>
</dbReference>
<organism evidence="1 2">
    <name type="scientific">Avena sativa</name>
    <name type="common">Oat</name>
    <dbReference type="NCBI Taxonomy" id="4498"/>
    <lineage>
        <taxon>Eukaryota</taxon>
        <taxon>Viridiplantae</taxon>
        <taxon>Streptophyta</taxon>
        <taxon>Embryophyta</taxon>
        <taxon>Tracheophyta</taxon>
        <taxon>Spermatophyta</taxon>
        <taxon>Magnoliopsida</taxon>
        <taxon>Liliopsida</taxon>
        <taxon>Poales</taxon>
        <taxon>Poaceae</taxon>
        <taxon>BOP clade</taxon>
        <taxon>Pooideae</taxon>
        <taxon>Poodae</taxon>
        <taxon>Poeae</taxon>
        <taxon>Poeae Chloroplast Group 1 (Aveneae type)</taxon>
        <taxon>Aveninae</taxon>
        <taxon>Avena</taxon>
    </lineage>
</organism>
<protein>
    <submittedName>
        <fullName evidence="1">Uncharacterized protein</fullName>
    </submittedName>
</protein>
<accession>A0ACD5VN94</accession>
<dbReference type="Proteomes" id="UP001732700">
    <property type="component" value="Chromosome 3C"/>
</dbReference>